<evidence type="ECO:0000313" key="4">
    <source>
        <dbReference type="EMBL" id="SLM32715.1"/>
    </source>
</evidence>
<name>L0R452_9BACT</name>
<sequence>MNIIADTNIFLAVALYEAEREQIIKLTIGHELIAPEILPFEIGNALSAMLKKHRITPDELIDTWDATQKIPVDLRSVDIREALAIASKFNIYAYDAYFLTCAISLRSPLMTLDRRMNEVGKLLGVHIMEVHK</sequence>
<organism evidence="3">
    <name type="scientific">Desulfamplus magnetovallimortis</name>
    <dbReference type="NCBI Taxonomy" id="1246637"/>
    <lineage>
        <taxon>Bacteria</taxon>
        <taxon>Pseudomonadati</taxon>
        <taxon>Thermodesulfobacteriota</taxon>
        <taxon>Desulfobacteria</taxon>
        <taxon>Desulfobacterales</taxon>
        <taxon>Desulfobacteraceae</taxon>
        <taxon>Desulfamplus</taxon>
    </lineage>
</organism>
<dbReference type="PANTHER" id="PTHR35901">
    <property type="entry name" value="RIBONUCLEASE VAPC3"/>
    <property type="match status" value="1"/>
</dbReference>
<dbReference type="CDD" id="cd09873">
    <property type="entry name" value="PIN_Pae0151-like"/>
    <property type="match status" value="1"/>
</dbReference>
<proteinExistence type="predicted"/>
<keyword evidence="1" id="KW-0460">Magnesium</keyword>
<dbReference type="Pfam" id="PF01850">
    <property type="entry name" value="PIN"/>
    <property type="match status" value="1"/>
</dbReference>
<reference evidence="3" key="1">
    <citation type="submission" date="2012-10" db="EMBL/GenBank/DDBJ databases">
        <authorList>
            <person name="Lefevre C."/>
        </authorList>
    </citation>
    <scope>NUCLEOTIDE SEQUENCE</scope>
    <source>
        <strain evidence="3">BW-1</strain>
    </source>
</reference>
<dbReference type="InterPro" id="IPR002716">
    <property type="entry name" value="PIN_dom"/>
</dbReference>
<feature type="domain" description="PIN" evidence="2">
    <location>
        <begin position="3"/>
        <end position="121"/>
    </location>
</feature>
<evidence type="ECO:0000313" key="3">
    <source>
        <dbReference type="EMBL" id="CCO06664.1"/>
    </source>
</evidence>
<evidence type="ECO:0000313" key="5">
    <source>
        <dbReference type="Proteomes" id="UP000191931"/>
    </source>
</evidence>
<dbReference type="EMBL" id="FWEV01000325">
    <property type="protein sequence ID" value="SLM32715.1"/>
    <property type="molecule type" value="Genomic_DNA"/>
</dbReference>
<dbReference type="InterPro" id="IPR044153">
    <property type="entry name" value="PIN_Pae0151-like"/>
</dbReference>
<keyword evidence="5" id="KW-1185">Reference proteome</keyword>
<dbReference type="InterPro" id="IPR051619">
    <property type="entry name" value="TypeII_TA_RNase_PINc/VapC"/>
</dbReference>
<dbReference type="OrthoDB" id="370171at2"/>
<dbReference type="InterPro" id="IPR029060">
    <property type="entry name" value="PIN-like_dom_sf"/>
</dbReference>
<protein>
    <submittedName>
        <fullName evidence="3">Putative nucleic acid-binding protein, contains PIN domain</fullName>
    </submittedName>
</protein>
<dbReference type="RefSeq" id="WP_080798167.1">
    <property type="nucleotide sequence ID" value="NZ_LT828540.1"/>
</dbReference>
<evidence type="ECO:0000259" key="2">
    <source>
        <dbReference type="Pfam" id="PF01850"/>
    </source>
</evidence>
<dbReference type="STRING" id="1246637.MTBBW1_80053"/>
<reference evidence="3" key="2">
    <citation type="submission" date="2012-12" db="EMBL/GenBank/DDBJ databases">
        <title>Region harboring genes involved in magnetosome formation of Candidatus Desulfamplus magnetosmortis.</title>
        <authorList>
            <person name="Lefevre C.T."/>
            <person name="Bazylinski D.A."/>
        </authorList>
    </citation>
    <scope>NUCLEOTIDE SEQUENCE</scope>
    <source>
        <strain evidence="3">BW-1</strain>
    </source>
</reference>
<dbReference type="EMBL" id="HF547348">
    <property type="protein sequence ID" value="CCO06664.1"/>
    <property type="molecule type" value="Genomic_DNA"/>
</dbReference>
<dbReference type="AlphaFoldDB" id="L0R452"/>
<dbReference type="Proteomes" id="UP000191931">
    <property type="component" value="Unassembled WGS sequence"/>
</dbReference>
<evidence type="ECO:0000256" key="1">
    <source>
        <dbReference type="ARBA" id="ARBA00022842"/>
    </source>
</evidence>
<dbReference type="PANTHER" id="PTHR35901:SF1">
    <property type="entry name" value="EXONUCLEASE VAPC9"/>
    <property type="match status" value="1"/>
</dbReference>
<accession>L0R452</accession>
<reference evidence="4 5" key="3">
    <citation type="submission" date="2017-03" db="EMBL/GenBank/DDBJ databases">
        <authorList>
            <person name="Afonso C.L."/>
            <person name="Miller P.J."/>
            <person name="Scott M.A."/>
            <person name="Spackman E."/>
            <person name="Goraichik I."/>
            <person name="Dimitrov K.M."/>
            <person name="Suarez D.L."/>
            <person name="Swayne D.E."/>
        </authorList>
    </citation>
    <scope>NUCLEOTIDE SEQUENCE [LARGE SCALE GENOMIC DNA]</scope>
    <source>
        <strain evidence="4">PRJEB14757</strain>
    </source>
</reference>
<dbReference type="Gene3D" id="3.40.50.1010">
    <property type="entry name" value="5'-nuclease"/>
    <property type="match status" value="1"/>
</dbReference>
<dbReference type="SUPFAM" id="SSF88723">
    <property type="entry name" value="PIN domain-like"/>
    <property type="match status" value="1"/>
</dbReference>
<gene>
    <name evidence="3" type="ORF">DEMABW1_80053</name>
    <name evidence="4" type="ORF">MTBBW1_80053</name>
</gene>